<evidence type="ECO:0000259" key="1">
    <source>
        <dbReference type="PROSITE" id="PS50011"/>
    </source>
</evidence>
<organism evidence="2 3">
    <name type="scientific">Pleodorina starrii</name>
    <dbReference type="NCBI Taxonomy" id="330485"/>
    <lineage>
        <taxon>Eukaryota</taxon>
        <taxon>Viridiplantae</taxon>
        <taxon>Chlorophyta</taxon>
        <taxon>core chlorophytes</taxon>
        <taxon>Chlorophyceae</taxon>
        <taxon>CS clade</taxon>
        <taxon>Chlamydomonadales</taxon>
        <taxon>Volvocaceae</taxon>
        <taxon>Pleodorina</taxon>
    </lineage>
</organism>
<dbReference type="InterPro" id="IPR011009">
    <property type="entry name" value="Kinase-like_dom_sf"/>
</dbReference>
<proteinExistence type="predicted"/>
<feature type="domain" description="Protein kinase" evidence="1">
    <location>
        <begin position="1"/>
        <end position="188"/>
    </location>
</feature>
<dbReference type="AlphaFoldDB" id="A0A9W6B8F9"/>
<dbReference type="InterPro" id="IPR000719">
    <property type="entry name" value="Prot_kinase_dom"/>
</dbReference>
<dbReference type="GO" id="GO:0004672">
    <property type="term" value="F:protein kinase activity"/>
    <property type="evidence" value="ECO:0007669"/>
    <property type="project" value="InterPro"/>
</dbReference>
<dbReference type="GO" id="GO:0005524">
    <property type="term" value="F:ATP binding"/>
    <property type="evidence" value="ECO:0007669"/>
    <property type="project" value="InterPro"/>
</dbReference>
<keyword evidence="3" id="KW-1185">Reference proteome</keyword>
<evidence type="ECO:0000313" key="2">
    <source>
        <dbReference type="EMBL" id="GLC47718.1"/>
    </source>
</evidence>
<accession>A0A9W6B8F9</accession>
<dbReference type="Proteomes" id="UP001165080">
    <property type="component" value="Unassembled WGS sequence"/>
</dbReference>
<dbReference type="Gene3D" id="1.10.510.10">
    <property type="entry name" value="Transferase(Phosphotransferase) domain 1"/>
    <property type="match status" value="1"/>
</dbReference>
<evidence type="ECO:0000313" key="3">
    <source>
        <dbReference type="Proteomes" id="UP001165080"/>
    </source>
</evidence>
<gene>
    <name evidence="2" type="primary">PLEST000691</name>
    <name evidence="2" type="ORF">PLESTB_000018400</name>
</gene>
<dbReference type="PROSITE" id="PS50011">
    <property type="entry name" value="PROTEIN_KINASE_DOM"/>
    <property type="match status" value="1"/>
</dbReference>
<dbReference type="Pfam" id="PF00069">
    <property type="entry name" value="Pkinase"/>
    <property type="match status" value="1"/>
</dbReference>
<sequence length="189" mass="21297">MSNLARVQLDRIQHCATPIPPELAATVLSQAMNELARDMFGLACQMHELGFIMIDNKAENLVFSRSAGGYQLIDGELVQRCALGKQIMGERLMRCTPHYAAPEQRARLWADSRSDVYTCGRSLEWVVERCLFQSYRDALRVRSQYVEAISPLVIALRPLVDLAKCCTAKDPAKRPTAAEAFDLLERYMS</sequence>
<dbReference type="EMBL" id="BRXU01000001">
    <property type="protein sequence ID" value="GLC47718.1"/>
    <property type="molecule type" value="Genomic_DNA"/>
</dbReference>
<protein>
    <recommendedName>
        <fullName evidence="1">Protein kinase domain-containing protein</fullName>
    </recommendedName>
</protein>
<dbReference type="OrthoDB" id="2692480at2759"/>
<reference evidence="2 3" key="1">
    <citation type="journal article" date="2023" name="Commun. Biol.">
        <title>Reorganization of the ancestral sex-determining regions during the evolution of trioecy in Pleodorina starrii.</title>
        <authorList>
            <person name="Takahashi K."/>
            <person name="Suzuki S."/>
            <person name="Kawai-Toyooka H."/>
            <person name="Yamamoto K."/>
            <person name="Hamaji T."/>
            <person name="Ootsuki R."/>
            <person name="Yamaguchi H."/>
            <person name="Kawachi M."/>
            <person name="Higashiyama T."/>
            <person name="Nozaki H."/>
        </authorList>
    </citation>
    <scope>NUCLEOTIDE SEQUENCE [LARGE SCALE GENOMIC DNA]</scope>
    <source>
        <strain evidence="2 3">NIES-4479</strain>
    </source>
</reference>
<name>A0A9W6B8F9_9CHLO</name>
<comment type="caution">
    <text evidence="2">The sequence shown here is derived from an EMBL/GenBank/DDBJ whole genome shotgun (WGS) entry which is preliminary data.</text>
</comment>
<dbReference type="SUPFAM" id="SSF56112">
    <property type="entry name" value="Protein kinase-like (PK-like)"/>
    <property type="match status" value="1"/>
</dbReference>